<reference evidence="2 3" key="1">
    <citation type="submission" date="2024-04" db="EMBL/GenBank/DDBJ databases">
        <title>Complete genome sequence of Nguyenibacter vanlangesis HBCM-1154, a strain capable of nitrogen fixation, IAA production, and phosphorus solubilization isolated from sugarcane soil.</title>
        <authorList>
            <person name="MY HANH P."/>
        </authorList>
    </citation>
    <scope>NUCLEOTIDE SEQUENCE [LARGE SCALE GENOMIC DNA]</scope>
    <source>
        <strain evidence="2 3">HBCM 1154</strain>
    </source>
</reference>
<evidence type="ECO:0000313" key="2">
    <source>
        <dbReference type="EMBL" id="XAE43147.1"/>
    </source>
</evidence>
<evidence type="ECO:0000256" key="1">
    <source>
        <dbReference type="SAM" id="SignalP"/>
    </source>
</evidence>
<name>A0ABZ3D5S5_9PROT</name>
<protein>
    <submittedName>
        <fullName evidence="2">Uncharacterized protein</fullName>
    </submittedName>
</protein>
<keyword evidence="1" id="KW-0732">Signal</keyword>
<sequence length="305" mass="31481">MKGMAARLAVLLMVPALAGCGGGRAGPQDDMLDQAMETGRQAVALDRLELAEIQYRLAGRRAMARDDAGAIGDAGYDLAVVQLDQGRAADALRTLSATRGAMAVRGWGGPDAALDLVQATALHRLKRDDEAAAPAGRAMGSADPATAEHAALLSGLIADARGDRAGLSAALEHLAREHTAPRRPVTPKWQADEDELRARLLLASDPLRARDLARAAADRRRQIVDYRGMARALVLASHAAAQGGDGQGASSLAMQAAQSTAAQGEKPRNVIAQGAVSVTVEGVPAEDAAIAAHGPDPFAEPSPGR</sequence>
<keyword evidence="3" id="KW-1185">Reference proteome</keyword>
<accession>A0ABZ3D5S5</accession>
<proteinExistence type="predicted"/>
<gene>
    <name evidence="2" type="ORF">AAC691_01325</name>
</gene>
<dbReference type="Proteomes" id="UP001449795">
    <property type="component" value="Chromosome"/>
</dbReference>
<dbReference type="EMBL" id="CP152276">
    <property type="protein sequence ID" value="XAE43147.1"/>
    <property type="molecule type" value="Genomic_DNA"/>
</dbReference>
<organism evidence="2 3">
    <name type="scientific">Nguyenibacter vanlangensis</name>
    <dbReference type="NCBI Taxonomy" id="1216886"/>
    <lineage>
        <taxon>Bacteria</taxon>
        <taxon>Pseudomonadati</taxon>
        <taxon>Pseudomonadota</taxon>
        <taxon>Alphaproteobacteria</taxon>
        <taxon>Acetobacterales</taxon>
        <taxon>Acetobacteraceae</taxon>
        <taxon>Nguyenibacter</taxon>
    </lineage>
</organism>
<evidence type="ECO:0000313" key="3">
    <source>
        <dbReference type="Proteomes" id="UP001449795"/>
    </source>
</evidence>
<feature type="signal peptide" evidence="1">
    <location>
        <begin position="1"/>
        <end position="18"/>
    </location>
</feature>
<feature type="chain" id="PRO_5047550784" evidence="1">
    <location>
        <begin position="19"/>
        <end position="305"/>
    </location>
</feature>
<dbReference type="PROSITE" id="PS51257">
    <property type="entry name" value="PROKAR_LIPOPROTEIN"/>
    <property type="match status" value="1"/>
</dbReference>
<dbReference type="RefSeq" id="WP_342628696.1">
    <property type="nucleotide sequence ID" value="NZ_CP152276.1"/>
</dbReference>